<dbReference type="InterPro" id="IPR045865">
    <property type="entry name" value="ACT-like_dom_sf"/>
</dbReference>
<organism evidence="6 7">
    <name type="scientific">Nakamurella multipartita (strain ATCC 700099 / DSM 44233 / CIP 104796 / JCM 9543 / NBRC 105858 / Y-104)</name>
    <name type="common">Microsphaera multipartita</name>
    <dbReference type="NCBI Taxonomy" id="479431"/>
    <lineage>
        <taxon>Bacteria</taxon>
        <taxon>Bacillati</taxon>
        <taxon>Actinomycetota</taxon>
        <taxon>Actinomycetes</taxon>
        <taxon>Nakamurellales</taxon>
        <taxon>Nakamurellaceae</taxon>
        <taxon>Nakamurella</taxon>
    </lineage>
</organism>
<keyword evidence="2 3" id="KW-0378">Hydrolase</keyword>
<dbReference type="HOGENOM" id="CLU_038395_3_0_11"/>
<reference evidence="6 7" key="2">
    <citation type="journal article" date="2010" name="Stand. Genomic Sci.">
        <title>Complete genome sequence of Nakamurella multipartita type strain (Y-104).</title>
        <authorList>
            <person name="Tice H."/>
            <person name="Mayilraj S."/>
            <person name="Sims D."/>
            <person name="Lapidus A."/>
            <person name="Nolan M."/>
            <person name="Lucas S."/>
            <person name="Glavina Del Rio T."/>
            <person name="Copeland A."/>
            <person name="Cheng J.F."/>
            <person name="Meincke L."/>
            <person name="Bruce D."/>
            <person name="Goodwin L."/>
            <person name="Pitluck S."/>
            <person name="Ivanova N."/>
            <person name="Mavromatis K."/>
            <person name="Ovchinnikova G."/>
            <person name="Pati A."/>
            <person name="Chen A."/>
            <person name="Palaniappan K."/>
            <person name="Land M."/>
            <person name="Hauser L."/>
            <person name="Chang Y.J."/>
            <person name="Jeffries C.D."/>
            <person name="Detter J.C."/>
            <person name="Brettin T."/>
            <person name="Rohde M."/>
            <person name="Goker M."/>
            <person name="Bristow J."/>
            <person name="Eisen J.A."/>
            <person name="Markowitz V."/>
            <person name="Hugenholtz P."/>
            <person name="Kyrpides N.C."/>
            <person name="Klenk H.P."/>
            <person name="Chen F."/>
        </authorList>
    </citation>
    <scope>NUCLEOTIDE SEQUENCE [LARGE SCALE GENOMIC DNA]</scope>
    <source>
        <strain evidence="7">ATCC 700099 / DSM 44233 / CIP 104796 / JCM 9543 / NBRC 105858 / Y-104</strain>
    </source>
</reference>
<dbReference type="GO" id="GO:0006189">
    <property type="term" value="P:'de novo' IMP biosynthetic process"/>
    <property type="evidence" value="ECO:0007669"/>
    <property type="project" value="UniProtKB-UniRule"/>
</dbReference>
<dbReference type="SUPFAM" id="SSF53328">
    <property type="entry name" value="Formyltransferase"/>
    <property type="match status" value="1"/>
</dbReference>
<evidence type="ECO:0000313" key="6">
    <source>
        <dbReference type="EMBL" id="ACV81238.1"/>
    </source>
</evidence>
<dbReference type="InterPro" id="IPR002376">
    <property type="entry name" value="Formyl_transf_N"/>
</dbReference>
<dbReference type="PRINTS" id="PR01575">
    <property type="entry name" value="FFH4HYDRLASE"/>
</dbReference>
<comment type="similarity">
    <text evidence="3">Belongs to the PurU family.</text>
</comment>
<protein>
    <recommendedName>
        <fullName evidence="3 4">Formyltetrahydrofolate deformylase</fullName>
        <ecNumber evidence="3 4">3.5.1.10</ecNumber>
    </recommendedName>
    <alternativeName>
        <fullName evidence="3">Formyl-FH(4) hydrolase</fullName>
    </alternativeName>
</protein>
<dbReference type="NCBIfam" id="NF004684">
    <property type="entry name" value="PRK06027.1"/>
    <property type="match status" value="1"/>
</dbReference>
<dbReference type="NCBIfam" id="TIGR00655">
    <property type="entry name" value="PurU"/>
    <property type="match status" value="1"/>
</dbReference>
<keyword evidence="1 3" id="KW-0554">One-carbon metabolism</keyword>
<dbReference type="InterPro" id="IPR004810">
    <property type="entry name" value="PurU"/>
</dbReference>
<evidence type="ECO:0000256" key="3">
    <source>
        <dbReference type="HAMAP-Rule" id="MF_01927"/>
    </source>
</evidence>
<comment type="catalytic activity">
    <reaction evidence="3">
        <text>(6R)-10-formyltetrahydrofolate + H2O = (6S)-5,6,7,8-tetrahydrofolate + formate + H(+)</text>
        <dbReference type="Rhea" id="RHEA:19833"/>
        <dbReference type="ChEBI" id="CHEBI:15377"/>
        <dbReference type="ChEBI" id="CHEBI:15378"/>
        <dbReference type="ChEBI" id="CHEBI:15740"/>
        <dbReference type="ChEBI" id="CHEBI:57453"/>
        <dbReference type="ChEBI" id="CHEBI:195366"/>
        <dbReference type="EC" id="3.5.1.10"/>
    </reaction>
</comment>
<feature type="domain" description="ACT" evidence="5">
    <location>
        <begin position="8"/>
        <end position="92"/>
    </location>
</feature>
<evidence type="ECO:0000256" key="1">
    <source>
        <dbReference type="ARBA" id="ARBA00022563"/>
    </source>
</evidence>
<dbReference type="CDD" id="cd04875">
    <property type="entry name" value="ACT_F4HF-DF"/>
    <property type="match status" value="1"/>
</dbReference>
<dbReference type="RefSeq" id="WP_015750046.1">
    <property type="nucleotide sequence ID" value="NC_013235.1"/>
</dbReference>
<dbReference type="Gene3D" id="3.40.50.170">
    <property type="entry name" value="Formyl transferase, N-terminal domain"/>
    <property type="match status" value="1"/>
</dbReference>
<dbReference type="SUPFAM" id="SSF55021">
    <property type="entry name" value="ACT-like"/>
    <property type="match status" value="1"/>
</dbReference>
<evidence type="ECO:0000256" key="4">
    <source>
        <dbReference type="NCBIfam" id="TIGR00655"/>
    </source>
</evidence>
<dbReference type="GO" id="GO:0006730">
    <property type="term" value="P:one-carbon metabolic process"/>
    <property type="evidence" value="ECO:0007669"/>
    <property type="project" value="UniProtKB-KW"/>
</dbReference>
<dbReference type="InterPro" id="IPR036477">
    <property type="entry name" value="Formyl_transf_N_sf"/>
</dbReference>
<dbReference type="PANTHER" id="PTHR42706:SF1">
    <property type="entry name" value="FORMYLTETRAHYDROFOLATE DEFORMYLASE 2, MITOCHONDRIAL"/>
    <property type="match status" value="1"/>
</dbReference>
<accession>C8XA38</accession>
<dbReference type="InParanoid" id="C8XA38"/>
<feature type="active site" evidence="3">
    <location>
        <position position="233"/>
    </location>
</feature>
<dbReference type="UniPathway" id="UPA00074">
    <property type="reaction ID" value="UER00170"/>
</dbReference>
<dbReference type="PANTHER" id="PTHR42706">
    <property type="entry name" value="FORMYLTETRAHYDROFOLATE DEFORMYLASE"/>
    <property type="match status" value="1"/>
</dbReference>
<dbReference type="EC" id="3.5.1.10" evidence="3 4"/>
<keyword evidence="3" id="KW-0658">Purine biosynthesis</keyword>
<evidence type="ECO:0000256" key="2">
    <source>
        <dbReference type="ARBA" id="ARBA00022801"/>
    </source>
</evidence>
<dbReference type="Pfam" id="PF00551">
    <property type="entry name" value="Formyl_trans_N"/>
    <property type="match status" value="1"/>
</dbReference>
<keyword evidence="7" id="KW-1185">Reference proteome</keyword>
<dbReference type="PIRSF" id="PIRSF036480">
    <property type="entry name" value="FormyFH4_hydr"/>
    <property type="match status" value="1"/>
</dbReference>
<evidence type="ECO:0000313" key="7">
    <source>
        <dbReference type="Proteomes" id="UP000002218"/>
    </source>
</evidence>
<comment type="pathway">
    <text evidence="3">Purine metabolism; IMP biosynthesis via de novo pathway; formate from 10-formyl-5,6,7,8-tetrahydrofolate: step 1/1.</text>
</comment>
<dbReference type="HAMAP" id="MF_01927">
    <property type="entry name" value="PurU"/>
    <property type="match status" value="1"/>
</dbReference>
<name>C8XA38_NAKMY</name>
<gene>
    <name evidence="3" type="primary">purU</name>
    <name evidence="6" type="ordered locus">Namu_4965</name>
</gene>
<comment type="function">
    <text evidence="3">Catalyzes the hydrolysis of 10-formyltetrahydrofolate (formyl-FH4) to formate and tetrahydrofolate (FH4).</text>
</comment>
<dbReference type="AlphaFoldDB" id="C8XA38"/>
<proteinExistence type="inferred from homology"/>
<dbReference type="GO" id="GO:0008864">
    <property type="term" value="F:formyltetrahydrofolate deformylase activity"/>
    <property type="evidence" value="ECO:0007669"/>
    <property type="project" value="UniProtKB-UniRule"/>
</dbReference>
<dbReference type="EMBL" id="CP001737">
    <property type="protein sequence ID" value="ACV81238.1"/>
    <property type="molecule type" value="Genomic_DNA"/>
</dbReference>
<evidence type="ECO:0000259" key="5">
    <source>
        <dbReference type="PROSITE" id="PS51671"/>
    </source>
</evidence>
<dbReference type="Proteomes" id="UP000002218">
    <property type="component" value="Chromosome"/>
</dbReference>
<dbReference type="InterPro" id="IPR044074">
    <property type="entry name" value="PurU_ACT"/>
</dbReference>
<dbReference type="InterPro" id="IPR002912">
    <property type="entry name" value="ACT_dom"/>
</dbReference>
<dbReference type="PROSITE" id="PS51671">
    <property type="entry name" value="ACT"/>
    <property type="match status" value="1"/>
</dbReference>
<reference evidence="7" key="1">
    <citation type="submission" date="2009-09" db="EMBL/GenBank/DDBJ databases">
        <title>The complete genome of Nakamurella multipartita DSM 44233.</title>
        <authorList>
            <consortium name="US DOE Joint Genome Institute (JGI-PGF)"/>
            <person name="Lucas S."/>
            <person name="Copeland A."/>
            <person name="Lapidus A."/>
            <person name="Glavina del Rio T."/>
            <person name="Dalin E."/>
            <person name="Tice H."/>
            <person name="Bruce D."/>
            <person name="Goodwin L."/>
            <person name="Pitluck S."/>
            <person name="Kyrpides N."/>
            <person name="Mavromatis K."/>
            <person name="Ivanova N."/>
            <person name="Ovchinnikova G."/>
            <person name="Sims D."/>
            <person name="Meincke L."/>
            <person name="Brettin T."/>
            <person name="Detter J.C."/>
            <person name="Han C."/>
            <person name="Larimer F."/>
            <person name="Land M."/>
            <person name="Hauser L."/>
            <person name="Markowitz V."/>
            <person name="Cheng J.-F."/>
            <person name="Hugenholtz P."/>
            <person name="Woyke T."/>
            <person name="Wu D."/>
            <person name="Klenk H.-P."/>
            <person name="Eisen J.A."/>
        </authorList>
    </citation>
    <scope>NUCLEOTIDE SEQUENCE [LARGE SCALE GENOMIC DNA]</scope>
    <source>
        <strain evidence="7">ATCC 700099 / DSM 44233 / CIP 104796 / JCM 9543 / NBRC 105858 / Y-104</strain>
    </source>
</reference>
<dbReference type="KEGG" id="nml:Namu_4965"/>
<dbReference type="STRING" id="479431.Namu_4965"/>
<dbReference type="eggNOG" id="COG0788">
    <property type="taxonomic scope" value="Bacteria"/>
</dbReference>
<dbReference type="Gene3D" id="3.30.70.260">
    <property type="match status" value="1"/>
</dbReference>
<sequence length="289" mass="32388">MPDDRRFVLTLSCPDRTGIVARITTFLADIGGWITEAAYHSDEESGRFFTRQEIRADSTSFPVAELRRRFGAVAGELEADSWQVVDSADRKKIVLMVSREGHCLYELLSRWHSGAMPADIGVVIGNRTDLEPVARLFGLPFRHIPVPTDPEGKAQAFEQVRIEAESHQPDAIVLARYMQVIPPSLCQAWEGRLINIHHGFLPSFRGARPYHQAFVRGVKMIGATCHYVTPELDAGPIIDQDVIRVDHAASPARMVRLGRDIEKSVLARGLTYHLEDRVLRDGLRTVVFA</sequence>